<dbReference type="GO" id="GO:0051225">
    <property type="term" value="P:spindle assembly"/>
    <property type="evidence" value="ECO:0007669"/>
    <property type="project" value="TreeGrafter"/>
</dbReference>
<dbReference type="PANTHER" id="PTHR31807:SF37">
    <property type="entry name" value="HAUS AUGMIN-LIKE COMPLEX SUBUNIT 8"/>
    <property type="match status" value="1"/>
</dbReference>
<reference evidence="2" key="1">
    <citation type="journal article" date="2023" name="G3 (Bethesda)">
        <title>Whole genome assembly and annotation of the endangered Caribbean coral Acropora cervicornis.</title>
        <authorList>
            <person name="Selwyn J.D."/>
            <person name="Vollmer S.V."/>
        </authorList>
    </citation>
    <scope>NUCLEOTIDE SEQUENCE</scope>
    <source>
        <strain evidence="2">K2</strain>
    </source>
</reference>
<dbReference type="PANTHER" id="PTHR31807">
    <property type="entry name" value="AUGMIN FAMILY MEMBER"/>
    <property type="match status" value="1"/>
</dbReference>
<feature type="region of interest" description="Disordered" evidence="1">
    <location>
        <begin position="400"/>
        <end position="440"/>
    </location>
</feature>
<accession>A0AAD9QMI2</accession>
<feature type="region of interest" description="Disordered" evidence="1">
    <location>
        <begin position="245"/>
        <end position="322"/>
    </location>
</feature>
<dbReference type="GO" id="GO:0005880">
    <property type="term" value="C:nuclear microtubule"/>
    <property type="evidence" value="ECO:0007669"/>
    <property type="project" value="TreeGrafter"/>
</dbReference>
<dbReference type="Proteomes" id="UP001249851">
    <property type="component" value="Unassembled WGS sequence"/>
</dbReference>
<dbReference type="AlphaFoldDB" id="A0AAD9QMI2"/>
<evidence type="ECO:0000256" key="1">
    <source>
        <dbReference type="SAM" id="MobiDB-lite"/>
    </source>
</evidence>
<dbReference type="GO" id="GO:0008017">
    <property type="term" value="F:microtubule binding"/>
    <property type="evidence" value="ECO:0007669"/>
    <property type="project" value="TreeGrafter"/>
</dbReference>
<dbReference type="GO" id="GO:0005737">
    <property type="term" value="C:cytoplasm"/>
    <property type="evidence" value="ECO:0007669"/>
    <property type="project" value="TreeGrafter"/>
</dbReference>
<protein>
    <submittedName>
        <fullName evidence="2">HAUS augmin-like complex subunit 8</fullName>
    </submittedName>
</protein>
<evidence type="ECO:0000313" key="3">
    <source>
        <dbReference type="Proteomes" id="UP001249851"/>
    </source>
</evidence>
<organism evidence="2 3">
    <name type="scientific">Acropora cervicornis</name>
    <name type="common">Staghorn coral</name>
    <dbReference type="NCBI Taxonomy" id="6130"/>
    <lineage>
        <taxon>Eukaryota</taxon>
        <taxon>Metazoa</taxon>
        <taxon>Cnidaria</taxon>
        <taxon>Anthozoa</taxon>
        <taxon>Hexacorallia</taxon>
        <taxon>Scleractinia</taxon>
        <taxon>Astrocoeniina</taxon>
        <taxon>Acroporidae</taxon>
        <taxon>Acropora</taxon>
    </lineage>
</organism>
<comment type="caution">
    <text evidence="2">The sequence shown here is derived from an EMBL/GenBank/DDBJ whole genome shotgun (WGS) entry which is preliminary data.</text>
</comment>
<dbReference type="GO" id="GO:0005813">
    <property type="term" value="C:centrosome"/>
    <property type="evidence" value="ECO:0007669"/>
    <property type="project" value="TreeGrafter"/>
</dbReference>
<reference evidence="2" key="2">
    <citation type="journal article" date="2023" name="Science">
        <title>Genomic signatures of disease resistance in endangered staghorn corals.</title>
        <authorList>
            <person name="Vollmer S.V."/>
            <person name="Selwyn J.D."/>
            <person name="Despard B.A."/>
            <person name="Roesel C.L."/>
        </authorList>
    </citation>
    <scope>NUCLEOTIDE SEQUENCE</scope>
    <source>
        <strain evidence="2">K2</strain>
    </source>
</reference>
<proteinExistence type="predicted"/>
<name>A0AAD9QMI2_ACRCE</name>
<feature type="region of interest" description="Disordered" evidence="1">
    <location>
        <begin position="153"/>
        <end position="204"/>
    </location>
</feature>
<feature type="compositionally biased region" description="Basic and acidic residues" evidence="1">
    <location>
        <begin position="184"/>
        <end position="200"/>
    </location>
</feature>
<feature type="compositionally biased region" description="Low complexity" evidence="1">
    <location>
        <begin position="413"/>
        <end position="428"/>
    </location>
</feature>
<feature type="compositionally biased region" description="Basic and acidic residues" evidence="1">
    <location>
        <begin position="285"/>
        <end position="300"/>
    </location>
</feature>
<feature type="region of interest" description="Disordered" evidence="1">
    <location>
        <begin position="1"/>
        <end position="26"/>
    </location>
</feature>
<sequence>MAASSKRSLYNPAPSQTPPPQPRKSLAQGVLVNETGHVGLADSAAFSTHSRHTSEQAVPVQRECEQTSPVLLVDASGRRRSPNLAEVPVVTSIIKSPVRVVRHSPRSNTRNRSETSVIFEKSDDRINVTGHLDEGRKLKVASVPCVSLLNSNKRTKSSSKLLHPSPDSLDGEHLPADNFTRESSPGDRKVDQDSHDHVELKTQGVDISKAETQFKSFLGEEGYHVPPLSANLPASEVRQQLFDFSQSDGSQPGEEDEAMLASEEKDGLRQKKKKQKAARIVPSRYMEKAKVSRKVTEKAPKPVKKAIKPPAVSSKLKQQSVLHTHSDDSTLNLDIITPFAPHKAQQKVIVTSTPADGVVGDQPLTQMASAPTPILPQGIATAVKAHGGDAAARAIKKTVTRDKTKAQKGVRKSQLSSSLQGAQQTLSSRPPVAKKVHATPEDTDVSQCQLELQYTRVMQATFLYSRLKHSFAQKEKDAQAQIYSVWQEKEKLQREVANLEAELKMKRKIAELDQHLHLQLSGLKPIGSDMSKLILEYNRLAAALDTTLHVMSVSGVAFPDNHDELFAELDRSERLLGEIDELTKLKQQEIQTFAKEMDGLSKTVESEIHEQKRCGELLAAASALGTQERSLQAESLMNSSEEG</sequence>
<keyword evidence="3" id="KW-1185">Reference proteome</keyword>
<dbReference type="GO" id="GO:0007098">
    <property type="term" value="P:centrosome cycle"/>
    <property type="evidence" value="ECO:0007669"/>
    <property type="project" value="TreeGrafter"/>
</dbReference>
<gene>
    <name evidence="2" type="ORF">P5673_012997</name>
</gene>
<dbReference type="EMBL" id="JARQWQ010000024">
    <property type="protein sequence ID" value="KAK2563978.1"/>
    <property type="molecule type" value="Genomic_DNA"/>
</dbReference>
<evidence type="ECO:0000313" key="2">
    <source>
        <dbReference type="EMBL" id="KAK2563978.1"/>
    </source>
</evidence>